<keyword evidence="4" id="KW-0812">Transmembrane</keyword>
<keyword evidence="4" id="KW-1133">Transmembrane helix</keyword>
<accession>A0A150P1Q7</accession>
<dbReference type="GO" id="GO:0016491">
    <property type="term" value="F:oxidoreductase activity"/>
    <property type="evidence" value="ECO:0007669"/>
    <property type="project" value="UniProtKB-KW"/>
</dbReference>
<organism evidence="6 7">
    <name type="scientific">Sorangium cellulosum</name>
    <name type="common">Polyangium cellulosum</name>
    <dbReference type="NCBI Taxonomy" id="56"/>
    <lineage>
        <taxon>Bacteria</taxon>
        <taxon>Pseudomonadati</taxon>
        <taxon>Myxococcota</taxon>
        <taxon>Polyangia</taxon>
        <taxon>Polyangiales</taxon>
        <taxon>Polyangiaceae</taxon>
        <taxon>Sorangium</taxon>
    </lineage>
</organism>
<sequence>MRDKFRNTIVVITGASSGIGRATALEFARRGAAVTLAARREQPLRDLAAECEQAGGKALVVLADVTNEAAVLEIARRTTEAFGRIDVWVNNAAVTLFGLFEQTPSEPYRRVIETNLFGYIHGARAALAQFRRQGSGVLINVGSMVSRLSEPYVSAYVASKHAIRGLSQSLRQELQVLRARDIHVSTVLPATIDTPFFQHAGNYTGRTPKAMPPVYPPERVARAIVRLARAPRREVFVGSAARQLSLLSLVAPGLAERLLARSVDRLHLKHDRTAYATNGNLFTPLPEGTTVSGGWKPRGKKRLLRAVVVGLSALAPAVLGLLWLRPRLLPSR</sequence>
<evidence type="ECO:0000313" key="7">
    <source>
        <dbReference type="Proteomes" id="UP000075604"/>
    </source>
</evidence>
<dbReference type="GO" id="GO:0016020">
    <property type="term" value="C:membrane"/>
    <property type="evidence" value="ECO:0007669"/>
    <property type="project" value="TreeGrafter"/>
</dbReference>
<feature type="transmembrane region" description="Helical" evidence="4">
    <location>
        <begin position="303"/>
        <end position="324"/>
    </location>
</feature>
<reference evidence="6 7" key="1">
    <citation type="submission" date="2014-02" db="EMBL/GenBank/DDBJ databases">
        <title>The small core and large imbalanced accessory genome model reveals a collaborative survival strategy of Sorangium cellulosum strains in nature.</title>
        <authorList>
            <person name="Han K."/>
            <person name="Peng R."/>
            <person name="Blom J."/>
            <person name="Li Y.-Z."/>
        </authorList>
    </citation>
    <scope>NUCLEOTIDE SEQUENCE [LARGE SCALE GENOMIC DNA]</scope>
    <source>
        <strain evidence="6 7">So0157-18</strain>
    </source>
</reference>
<evidence type="ECO:0000313" key="6">
    <source>
        <dbReference type="EMBL" id="KYF49029.1"/>
    </source>
</evidence>
<keyword evidence="2" id="KW-0560">Oxidoreductase</keyword>
<dbReference type="PROSITE" id="PS00061">
    <property type="entry name" value="ADH_SHORT"/>
    <property type="match status" value="1"/>
</dbReference>
<dbReference type="PANTHER" id="PTHR44196:SF1">
    <property type="entry name" value="DEHYDROGENASE_REDUCTASE SDR FAMILY MEMBER 7B"/>
    <property type="match status" value="1"/>
</dbReference>
<evidence type="ECO:0000256" key="1">
    <source>
        <dbReference type="ARBA" id="ARBA00006484"/>
    </source>
</evidence>
<evidence type="ECO:0000259" key="5">
    <source>
        <dbReference type="SMART" id="SM00822"/>
    </source>
</evidence>
<name>A0A150P1Q7_SORCE</name>
<dbReference type="NCBIfam" id="NF005495">
    <property type="entry name" value="PRK07109.1"/>
    <property type="match status" value="1"/>
</dbReference>
<dbReference type="PANTHER" id="PTHR44196">
    <property type="entry name" value="DEHYDROGENASE/REDUCTASE SDR FAMILY MEMBER 7B"/>
    <property type="match status" value="1"/>
</dbReference>
<dbReference type="NCBIfam" id="NF004792">
    <property type="entry name" value="PRK06139.1"/>
    <property type="match status" value="1"/>
</dbReference>
<evidence type="ECO:0000256" key="4">
    <source>
        <dbReference type="SAM" id="Phobius"/>
    </source>
</evidence>
<dbReference type="AlphaFoldDB" id="A0A150P1Q7"/>
<evidence type="ECO:0000256" key="2">
    <source>
        <dbReference type="ARBA" id="ARBA00023002"/>
    </source>
</evidence>
<keyword evidence="4" id="KW-0472">Membrane</keyword>
<comment type="caution">
    <text evidence="6">The sequence shown here is derived from an EMBL/GenBank/DDBJ whole genome shotgun (WGS) entry which is preliminary data.</text>
</comment>
<evidence type="ECO:0000256" key="3">
    <source>
        <dbReference type="RuleBase" id="RU000363"/>
    </source>
</evidence>
<dbReference type="Gene3D" id="3.40.50.720">
    <property type="entry name" value="NAD(P)-binding Rossmann-like Domain"/>
    <property type="match status" value="1"/>
</dbReference>
<gene>
    <name evidence="6" type="ORF">BE04_20800</name>
</gene>
<dbReference type="InterPro" id="IPR036291">
    <property type="entry name" value="NAD(P)-bd_dom_sf"/>
</dbReference>
<feature type="domain" description="Ketoreductase" evidence="5">
    <location>
        <begin position="8"/>
        <end position="185"/>
    </location>
</feature>
<protein>
    <submittedName>
        <fullName evidence="6">Short-chain dehydrogenase</fullName>
    </submittedName>
</protein>
<proteinExistence type="inferred from homology"/>
<dbReference type="PRINTS" id="PR00081">
    <property type="entry name" value="GDHRDH"/>
</dbReference>
<dbReference type="SMART" id="SM00822">
    <property type="entry name" value="PKS_KR"/>
    <property type="match status" value="1"/>
</dbReference>
<dbReference type="EMBL" id="JELX01004311">
    <property type="protein sequence ID" value="KYF49029.1"/>
    <property type="molecule type" value="Genomic_DNA"/>
</dbReference>
<dbReference type="SUPFAM" id="SSF51735">
    <property type="entry name" value="NAD(P)-binding Rossmann-fold domains"/>
    <property type="match status" value="1"/>
</dbReference>
<dbReference type="PRINTS" id="PR00080">
    <property type="entry name" value="SDRFAMILY"/>
</dbReference>
<dbReference type="InterPro" id="IPR057326">
    <property type="entry name" value="KR_dom"/>
</dbReference>
<dbReference type="InterPro" id="IPR002347">
    <property type="entry name" value="SDR_fam"/>
</dbReference>
<dbReference type="Proteomes" id="UP000075604">
    <property type="component" value="Unassembled WGS sequence"/>
</dbReference>
<dbReference type="InterPro" id="IPR020904">
    <property type="entry name" value="Sc_DH/Rdtase_CS"/>
</dbReference>
<dbReference type="Pfam" id="PF00106">
    <property type="entry name" value="adh_short"/>
    <property type="match status" value="1"/>
</dbReference>
<comment type="similarity">
    <text evidence="1 3">Belongs to the short-chain dehydrogenases/reductases (SDR) family.</text>
</comment>